<sequence length="227" mass="25758">MGNGMNKIIPGLYIGNFRDAQNKEQLEKNNITHILAIYDNAKPILQDKVYLCIRASDTPEQDLVKHFMFTFIYTAPNYIIANLTHTRYSLAGVSRSVTVSVAYIMSVTDHSWRDTLNAVRQSRSVASPNFGFQRQLQAFENNKVVQERQRMTSSFGDVNKAKDQSAIQKLVDDHNRKEEERKNSSPPKEQGSGSTNSSFPLNKPDDVLSYDYKSKKRGGMIVDLDTE</sequence>
<evidence type="ECO:0000256" key="3">
    <source>
        <dbReference type="ARBA" id="ARBA00013064"/>
    </source>
</evidence>
<reference evidence="18" key="1">
    <citation type="journal article" date="2002" name="Science">
        <title>The draft genome of Ciona intestinalis: insights into chordate and vertebrate origins.</title>
        <authorList>
            <person name="Dehal P."/>
            <person name="Satou Y."/>
            <person name="Campbell R.K."/>
            <person name="Chapman J."/>
            <person name="Degnan B."/>
            <person name="De Tomaso A."/>
            <person name="Davidson B."/>
            <person name="Di Gregorio A."/>
            <person name="Gelpke M."/>
            <person name="Goodstein D.M."/>
            <person name="Harafuji N."/>
            <person name="Hastings K.E."/>
            <person name="Ho I."/>
            <person name="Hotta K."/>
            <person name="Huang W."/>
            <person name="Kawashima T."/>
            <person name="Lemaire P."/>
            <person name="Martinez D."/>
            <person name="Meinertzhagen I.A."/>
            <person name="Necula S."/>
            <person name="Nonaka M."/>
            <person name="Putnam N."/>
            <person name="Rash S."/>
            <person name="Saiga H."/>
            <person name="Satake M."/>
            <person name="Terry A."/>
            <person name="Yamada L."/>
            <person name="Wang H.G."/>
            <person name="Awazu S."/>
            <person name="Azumi K."/>
            <person name="Boore J."/>
            <person name="Branno M."/>
            <person name="Chin-Bow S."/>
            <person name="DeSantis R."/>
            <person name="Doyle S."/>
            <person name="Francino P."/>
            <person name="Keys D.N."/>
            <person name="Haga S."/>
            <person name="Hayashi H."/>
            <person name="Hino K."/>
            <person name="Imai K.S."/>
            <person name="Inaba K."/>
            <person name="Kano S."/>
            <person name="Kobayashi K."/>
            <person name="Kobayashi M."/>
            <person name="Lee B.I."/>
            <person name="Makabe K.W."/>
            <person name="Manohar C."/>
            <person name="Matassi G."/>
            <person name="Medina M."/>
            <person name="Mochizuki Y."/>
            <person name="Mount S."/>
            <person name="Morishita T."/>
            <person name="Miura S."/>
            <person name="Nakayama A."/>
            <person name="Nishizaka S."/>
            <person name="Nomoto H."/>
            <person name="Ohta F."/>
            <person name="Oishi K."/>
            <person name="Rigoutsos I."/>
            <person name="Sano M."/>
            <person name="Sasaki A."/>
            <person name="Sasakura Y."/>
            <person name="Shoguchi E."/>
            <person name="Shin-i T."/>
            <person name="Spagnuolo A."/>
            <person name="Stainier D."/>
            <person name="Suzuki M.M."/>
            <person name="Tassy O."/>
            <person name="Takatori N."/>
            <person name="Tokuoka M."/>
            <person name="Yagi K."/>
            <person name="Yoshizaki F."/>
            <person name="Wada S."/>
            <person name="Zhang C."/>
            <person name="Hyatt P.D."/>
            <person name="Larimer F."/>
            <person name="Detter C."/>
            <person name="Doggett N."/>
            <person name="Glavina T."/>
            <person name="Hawkins T."/>
            <person name="Richardson P."/>
            <person name="Lucas S."/>
            <person name="Kohara Y."/>
            <person name="Levine M."/>
            <person name="Satoh N."/>
            <person name="Rokhsar D.S."/>
        </authorList>
    </citation>
    <scope>NUCLEOTIDE SEQUENCE [LARGE SCALE GENOMIC DNA]</scope>
</reference>
<dbReference type="EC" id="3.1.3.16" evidence="4"/>
<evidence type="ECO:0000256" key="1">
    <source>
        <dbReference type="ARBA" id="ARBA00004342"/>
    </source>
</evidence>
<evidence type="ECO:0000256" key="2">
    <source>
        <dbReference type="ARBA" id="ARBA00008601"/>
    </source>
</evidence>
<evidence type="ECO:0000256" key="12">
    <source>
        <dbReference type="ARBA" id="ARBA00048336"/>
    </source>
</evidence>
<evidence type="ECO:0000256" key="11">
    <source>
        <dbReference type="ARBA" id="ARBA00047761"/>
    </source>
</evidence>
<dbReference type="PROSITE" id="PS50054">
    <property type="entry name" value="TYR_PHOSPHATASE_DUAL"/>
    <property type="match status" value="1"/>
</dbReference>
<evidence type="ECO:0000256" key="9">
    <source>
        <dbReference type="ARBA" id="ARBA00023136"/>
    </source>
</evidence>
<evidence type="ECO:0000313" key="18">
    <source>
        <dbReference type="Proteomes" id="UP000008144"/>
    </source>
</evidence>
<evidence type="ECO:0000259" key="16">
    <source>
        <dbReference type="PROSITE" id="PS50054"/>
    </source>
</evidence>
<dbReference type="FunFam" id="3.90.190.10:FF:000052">
    <property type="entry name" value="Dual specificity phosphatase 15"/>
    <property type="match status" value="1"/>
</dbReference>
<dbReference type="InterPro" id="IPR020422">
    <property type="entry name" value="TYR_PHOSPHATASE_DUAL_dom"/>
</dbReference>
<dbReference type="AlphaFoldDB" id="H2Y1V3"/>
<dbReference type="Pfam" id="PF00782">
    <property type="entry name" value="DSPc"/>
    <property type="match status" value="1"/>
</dbReference>
<dbReference type="OMA" id="ASARFIC"/>
<dbReference type="SUPFAM" id="SSF52799">
    <property type="entry name" value="(Phosphotyrosine protein) phosphatases II"/>
    <property type="match status" value="1"/>
</dbReference>
<evidence type="ECO:0000256" key="14">
    <source>
        <dbReference type="ARBA" id="ARBA00068799"/>
    </source>
</evidence>
<feature type="compositionally biased region" description="Basic and acidic residues" evidence="15">
    <location>
        <begin position="171"/>
        <end position="183"/>
    </location>
</feature>
<accession>H2Y1V3</accession>
<evidence type="ECO:0000256" key="15">
    <source>
        <dbReference type="SAM" id="MobiDB-lite"/>
    </source>
</evidence>
<feature type="region of interest" description="Disordered" evidence="15">
    <location>
        <begin position="171"/>
        <end position="227"/>
    </location>
</feature>
<dbReference type="GO" id="GO:0005886">
    <property type="term" value="C:plasma membrane"/>
    <property type="evidence" value="ECO:0007669"/>
    <property type="project" value="UniProtKB-SubCell"/>
</dbReference>
<comment type="catalytic activity">
    <reaction evidence="13">
        <text>O-phospho-L-tyrosyl-[protein] + H2O = L-tyrosyl-[protein] + phosphate</text>
        <dbReference type="Rhea" id="RHEA:10684"/>
        <dbReference type="Rhea" id="RHEA-COMP:10136"/>
        <dbReference type="Rhea" id="RHEA-COMP:20101"/>
        <dbReference type="ChEBI" id="CHEBI:15377"/>
        <dbReference type="ChEBI" id="CHEBI:43474"/>
        <dbReference type="ChEBI" id="CHEBI:46858"/>
        <dbReference type="ChEBI" id="CHEBI:61978"/>
        <dbReference type="EC" id="3.1.3.48"/>
    </reaction>
</comment>
<evidence type="ECO:0000313" key="17">
    <source>
        <dbReference type="Ensembl" id="ENSCINP00000035888.1"/>
    </source>
</evidence>
<dbReference type="HOGENOM" id="CLU_027074_5_0_1"/>
<dbReference type="InterPro" id="IPR029021">
    <property type="entry name" value="Prot-tyrosine_phosphatase-like"/>
</dbReference>
<dbReference type="InterPro" id="IPR000340">
    <property type="entry name" value="Dual-sp_phosphatase_cat-dom"/>
</dbReference>
<dbReference type="GeneTree" id="ENSGT00940000170201"/>
<dbReference type="Ensembl" id="ENSCINT00000034425.1">
    <property type="protein sequence ID" value="ENSCINP00000035888.1"/>
    <property type="gene ID" value="ENSCING00000020330.1"/>
</dbReference>
<dbReference type="PANTHER" id="PTHR45948:SF2">
    <property type="entry name" value="DUAL SPECIFICITY PROTEIN PHOSPHATASE"/>
    <property type="match status" value="1"/>
</dbReference>
<comment type="catalytic activity">
    <reaction evidence="11">
        <text>O-phospho-L-seryl-[protein] + H2O = L-seryl-[protein] + phosphate</text>
        <dbReference type="Rhea" id="RHEA:20629"/>
        <dbReference type="Rhea" id="RHEA-COMP:9863"/>
        <dbReference type="Rhea" id="RHEA-COMP:11604"/>
        <dbReference type="ChEBI" id="CHEBI:15377"/>
        <dbReference type="ChEBI" id="CHEBI:29999"/>
        <dbReference type="ChEBI" id="CHEBI:43474"/>
        <dbReference type="ChEBI" id="CHEBI:83421"/>
        <dbReference type="EC" id="3.1.3.16"/>
    </reaction>
</comment>
<dbReference type="GO" id="GO:0005829">
    <property type="term" value="C:cytosol"/>
    <property type="evidence" value="ECO:0000318"/>
    <property type="project" value="GO_Central"/>
</dbReference>
<evidence type="ECO:0000256" key="8">
    <source>
        <dbReference type="ARBA" id="ARBA00022912"/>
    </source>
</evidence>
<dbReference type="STRING" id="7719.ENSCINP00000035888"/>
<proteinExistence type="inferred from homology"/>
<dbReference type="InParanoid" id="H2Y1V3"/>
<protein>
    <recommendedName>
        <fullName evidence="14">Dual specificity protein phosphatase 15</fullName>
        <ecNumber evidence="4">3.1.3.16</ecNumber>
        <ecNumber evidence="3">3.1.3.48</ecNumber>
    </recommendedName>
</protein>
<comment type="catalytic activity">
    <reaction evidence="12">
        <text>O-phospho-L-threonyl-[protein] + H2O = L-threonyl-[protein] + phosphate</text>
        <dbReference type="Rhea" id="RHEA:47004"/>
        <dbReference type="Rhea" id="RHEA-COMP:11060"/>
        <dbReference type="Rhea" id="RHEA-COMP:11605"/>
        <dbReference type="ChEBI" id="CHEBI:15377"/>
        <dbReference type="ChEBI" id="CHEBI:30013"/>
        <dbReference type="ChEBI" id="CHEBI:43474"/>
        <dbReference type="ChEBI" id="CHEBI:61977"/>
        <dbReference type="EC" id="3.1.3.16"/>
    </reaction>
</comment>
<evidence type="ECO:0000256" key="7">
    <source>
        <dbReference type="ARBA" id="ARBA00022801"/>
    </source>
</evidence>
<dbReference type="GO" id="GO:0007165">
    <property type="term" value="P:signal transduction"/>
    <property type="evidence" value="ECO:0000318"/>
    <property type="project" value="GO_Central"/>
</dbReference>
<dbReference type="Proteomes" id="UP000008144">
    <property type="component" value="Unassembled WGS sequence"/>
</dbReference>
<comment type="similarity">
    <text evidence="2">Belongs to the protein-tyrosine phosphatase family. Non-receptor class dual specificity subfamily.</text>
</comment>
<name>H2Y1V3_CIOIN</name>
<keyword evidence="5" id="KW-1003">Cell membrane</keyword>
<evidence type="ECO:0000256" key="6">
    <source>
        <dbReference type="ARBA" id="ARBA00022707"/>
    </source>
</evidence>
<dbReference type="EC" id="3.1.3.48" evidence="3"/>
<organism evidence="17 18">
    <name type="scientific">Ciona intestinalis</name>
    <name type="common">Transparent sea squirt</name>
    <name type="synonym">Ascidia intestinalis</name>
    <dbReference type="NCBI Taxonomy" id="7719"/>
    <lineage>
        <taxon>Eukaryota</taxon>
        <taxon>Metazoa</taxon>
        <taxon>Chordata</taxon>
        <taxon>Tunicata</taxon>
        <taxon>Ascidiacea</taxon>
        <taxon>Phlebobranchia</taxon>
        <taxon>Cionidae</taxon>
        <taxon>Ciona</taxon>
    </lineage>
</organism>
<evidence type="ECO:0000256" key="5">
    <source>
        <dbReference type="ARBA" id="ARBA00022475"/>
    </source>
</evidence>
<keyword evidence="9" id="KW-0472">Membrane</keyword>
<keyword evidence="10" id="KW-0449">Lipoprotein</keyword>
<reference evidence="17" key="3">
    <citation type="submission" date="2025-09" db="UniProtKB">
        <authorList>
            <consortium name="Ensembl"/>
        </authorList>
    </citation>
    <scope>IDENTIFICATION</scope>
</reference>
<evidence type="ECO:0000256" key="4">
    <source>
        <dbReference type="ARBA" id="ARBA00013081"/>
    </source>
</evidence>
<dbReference type="Gene3D" id="3.90.190.10">
    <property type="entry name" value="Protein tyrosine phosphatase superfamily"/>
    <property type="match status" value="1"/>
</dbReference>
<evidence type="ECO:0000256" key="10">
    <source>
        <dbReference type="ARBA" id="ARBA00023288"/>
    </source>
</evidence>
<keyword evidence="6" id="KW-0519">Myristate</keyword>
<feature type="compositionally biased region" description="Polar residues" evidence="15">
    <location>
        <begin position="184"/>
        <end position="200"/>
    </location>
</feature>
<dbReference type="PANTHER" id="PTHR45948">
    <property type="entry name" value="DUAL SPECIFICITY PROTEIN PHOSPHATASE DDB_G0269404-RELATED"/>
    <property type="match status" value="1"/>
</dbReference>
<dbReference type="GO" id="GO:0004725">
    <property type="term" value="F:protein tyrosine phosphatase activity"/>
    <property type="evidence" value="ECO:0000318"/>
    <property type="project" value="GO_Central"/>
</dbReference>
<feature type="domain" description="Tyrosine-protein phosphatase" evidence="16">
    <location>
        <begin position="4"/>
        <end position="145"/>
    </location>
</feature>
<comment type="subcellular location">
    <subcellularLocation>
        <location evidence="1">Cell membrane</location>
        <topology evidence="1">Lipid-anchor</topology>
        <orientation evidence="1">Cytoplasmic side</orientation>
    </subcellularLocation>
</comment>
<dbReference type="GO" id="GO:0004722">
    <property type="term" value="F:protein serine/threonine phosphatase activity"/>
    <property type="evidence" value="ECO:0007669"/>
    <property type="project" value="UniProtKB-EC"/>
</dbReference>
<keyword evidence="8" id="KW-0904">Protein phosphatase</keyword>
<keyword evidence="7" id="KW-0378">Hydrolase</keyword>
<keyword evidence="18" id="KW-1185">Reference proteome</keyword>
<dbReference type="SMART" id="SM00195">
    <property type="entry name" value="DSPc"/>
    <property type="match status" value="1"/>
</dbReference>
<reference evidence="17" key="2">
    <citation type="submission" date="2025-08" db="UniProtKB">
        <authorList>
            <consortium name="Ensembl"/>
        </authorList>
    </citation>
    <scope>IDENTIFICATION</scope>
</reference>
<evidence type="ECO:0000256" key="13">
    <source>
        <dbReference type="ARBA" id="ARBA00051722"/>
    </source>
</evidence>